<evidence type="ECO:0000256" key="2">
    <source>
        <dbReference type="ARBA" id="ARBA00005879"/>
    </source>
</evidence>
<evidence type="ECO:0000256" key="6">
    <source>
        <dbReference type="ARBA" id="ARBA00022691"/>
    </source>
</evidence>
<keyword evidence="3" id="KW-0169">Cobalamin biosynthesis</keyword>
<proteinExistence type="inferred from homology"/>
<keyword evidence="5 9" id="KW-0808">Transferase</keyword>
<dbReference type="Gene3D" id="3.30.950.10">
    <property type="entry name" value="Methyltransferase, Cobalt-precorrin-4 Transmethylase, Domain 2"/>
    <property type="match status" value="1"/>
</dbReference>
<dbReference type="Pfam" id="PF00590">
    <property type="entry name" value="TP_methylase"/>
    <property type="match status" value="1"/>
</dbReference>
<dbReference type="EMBL" id="RSAS01000848">
    <property type="protein sequence ID" value="RRR66515.1"/>
    <property type="molecule type" value="Genomic_DNA"/>
</dbReference>
<dbReference type="GO" id="GO:0030788">
    <property type="term" value="F:precorrin-2 C20-methyltransferase activity"/>
    <property type="evidence" value="ECO:0007669"/>
    <property type="project" value="UniProtKB-EC"/>
</dbReference>
<evidence type="ECO:0000256" key="3">
    <source>
        <dbReference type="ARBA" id="ARBA00022573"/>
    </source>
</evidence>
<keyword evidence="4 9" id="KW-0489">Methyltransferase</keyword>
<dbReference type="NCBIfam" id="TIGR01467">
    <property type="entry name" value="cobI_cbiL"/>
    <property type="match status" value="1"/>
</dbReference>
<dbReference type="InterPro" id="IPR003043">
    <property type="entry name" value="Uropor_MeTrfase_CS"/>
</dbReference>
<dbReference type="PIRSF" id="PIRSF036427">
    <property type="entry name" value="Precrrn-2_mtase"/>
    <property type="match status" value="1"/>
</dbReference>
<feature type="domain" description="Tetrapyrrole methylase" evidence="8">
    <location>
        <begin position="6"/>
        <end position="225"/>
    </location>
</feature>
<name>A0A426TRZ4_9CHLR</name>
<dbReference type="InterPro" id="IPR012382">
    <property type="entry name" value="CobI/CbiL"/>
</dbReference>
<evidence type="ECO:0000256" key="4">
    <source>
        <dbReference type="ARBA" id="ARBA00022603"/>
    </source>
</evidence>
<keyword evidence="6" id="KW-0949">S-adenosyl-L-methionine</keyword>
<evidence type="ECO:0000256" key="7">
    <source>
        <dbReference type="PIRNR" id="PIRNR036427"/>
    </source>
</evidence>
<dbReference type="InterPro" id="IPR014776">
    <property type="entry name" value="4pyrrole_Mease_sub2"/>
</dbReference>
<comment type="pathway">
    <text evidence="1">Cofactor biosynthesis; adenosylcobalamin biosynthesis.</text>
</comment>
<evidence type="ECO:0000313" key="10">
    <source>
        <dbReference type="Proteomes" id="UP000280307"/>
    </source>
</evidence>
<dbReference type="GO" id="GO:0032259">
    <property type="term" value="P:methylation"/>
    <property type="evidence" value="ECO:0007669"/>
    <property type="project" value="UniProtKB-KW"/>
</dbReference>
<dbReference type="GO" id="GO:0009236">
    <property type="term" value="P:cobalamin biosynthetic process"/>
    <property type="evidence" value="ECO:0007669"/>
    <property type="project" value="UniProtKB-UniRule"/>
</dbReference>
<dbReference type="InterPro" id="IPR035996">
    <property type="entry name" value="4pyrrol_Methylase_sf"/>
</dbReference>
<dbReference type="PANTHER" id="PTHR43467:SF2">
    <property type="entry name" value="COBALT-PRECORRIN-2 C(20)-METHYLTRANSFERASE"/>
    <property type="match status" value="1"/>
</dbReference>
<dbReference type="InterPro" id="IPR000878">
    <property type="entry name" value="4pyrrol_Mease"/>
</dbReference>
<evidence type="ECO:0000259" key="8">
    <source>
        <dbReference type="Pfam" id="PF00590"/>
    </source>
</evidence>
<comment type="similarity">
    <text evidence="2 7">Belongs to the precorrin methyltransferase family.</text>
</comment>
<comment type="caution">
    <text evidence="9">The sequence shown here is derived from an EMBL/GenBank/DDBJ whole genome shotgun (WGS) entry which is preliminary data.</text>
</comment>
<protein>
    <submittedName>
        <fullName evidence="9">Precorrin-2 C(20)-methyltransferase</fullName>
        <ecNumber evidence="9">2.1.1.130</ecNumber>
    </submittedName>
</protein>
<evidence type="ECO:0000256" key="1">
    <source>
        <dbReference type="ARBA" id="ARBA00004953"/>
    </source>
</evidence>
<reference evidence="9 10" key="1">
    <citation type="submission" date="2018-12" db="EMBL/GenBank/DDBJ databases">
        <title>Genome Sequence of Candidatus Viridilinea halotolerans isolated from saline sulfide-rich spring.</title>
        <authorList>
            <person name="Grouzdev D.S."/>
            <person name="Burganskaya E.I."/>
            <person name="Krutkina M.S."/>
            <person name="Sukhacheva M.V."/>
            <person name="Gorlenko V.M."/>
        </authorList>
    </citation>
    <scope>NUCLEOTIDE SEQUENCE [LARGE SCALE GENOMIC DNA]</scope>
    <source>
        <strain evidence="9">Chok-6</strain>
    </source>
</reference>
<accession>A0A426TRZ4</accession>
<sequence length="246" mass="26553">MTHSSKLTVVGLGPGDPDLITMKGIKAIQAAQIVFAPRSQAEGESRALRIAQPWLDTQRQQIIPLRVPMQRDATQALTAYDELATTIGSQLSALAATQPDGCVRGVYLLLGDPLLYGTFTTLRTLLLDRYVNLSLEIIPGITAFAATAACVGLPLSMGDERVAILPAPRDAAELRDLTSRFATLVLMKVGQQLPALLAMLAELDLLEDCVYAEHIGMPEERIVRDVASLRGYAAPYLSLLLVRSCV</sequence>
<dbReference type="InterPro" id="IPR006364">
    <property type="entry name" value="CobI/CbiL/CobIJ_dom"/>
</dbReference>
<evidence type="ECO:0000256" key="5">
    <source>
        <dbReference type="ARBA" id="ARBA00022679"/>
    </source>
</evidence>
<dbReference type="CDD" id="cd11645">
    <property type="entry name" value="Precorrin_2_C20_MT"/>
    <property type="match status" value="1"/>
</dbReference>
<dbReference type="Gene3D" id="3.40.1010.10">
    <property type="entry name" value="Cobalt-precorrin-4 Transmethylase, Domain 1"/>
    <property type="match status" value="1"/>
</dbReference>
<organism evidence="9 10">
    <name type="scientific">Candidatus Viridilinea halotolerans</name>
    <dbReference type="NCBI Taxonomy" id="2491704"/>
    <lineage>
        <taxon>Bacteria</taxon>
        <taxon>Bacillati</taxon>
        <taxon>Chloroflexota</taxon>
        <taxon>Chloroflexia</taxon>
        <taxon>Chloroflexales</taxon>
        <taxon>Chloroflexineae</taxon>
        <taxon>Oscillochloridaceae</taxon>
        <taxon>Candidatus Viridilinea</taxon>
    </lineage>
</organism>
<dbReference type="InterPro" id="IPR014777">
    <property type="entry name" value="4pyrrole_Mease_sub1"/>
</dbReference>
<gene>
    <name evidence="9" type="primary">cobI</name>
    <name evidence="9" type="ORF">EI684_20640</name>
</gene>
<dbReference type="Proteomes" id="UP000280307">
    <property type="component" value="Unassembled WGS sequence"/>
</dbReference>
<dbReference type="PROSITE" id="PS00839">
    <property type="entry name" value="SUMT_1"/>
    <property type="match status" value="1"/>
</dbReference>
<dbReference type="SUPFAM" id="SSF53790">
    <property type="entry name" value="Tetrapyrrole methylase"/>
    <property type="match status" value="1"/>
</dbReference>
<dbReference type="AlphaFoldDB" id="A0A426TRZ4"/>
<dbReference type="UniPathway" id="UPA00148"/>
<dbReference type="EC" id="2.1.1.130" evidence="9"/>
<dbReference type="PANTHER" id="PTHR43467">
    <property type="entry name" value="COBALT-PRECORRIN-2 C(20)-METHYLTRANSFERASE"/>
    <property type="match status" value="1"/>
</dbReference>
<evidence type="ECO:0000313" key="9">
    <source>
        <dbReference type="EMBL" id="RRR66515.1"/>
    </source>
</evidence>